<dbReference type="SUPFAM" id="SSF82861">
    <property type="entry name" value="Mechanosensitive channel protein MscS (YggB), transmembrane region"/>
    <property type="match status" value="1"/>
</dbReference>
<name>A0A1E3GVH5_9GAMM</name>
<dbReference type="Gene3D" id="3.30.70.100">
    <property type="match status" value="1"/>
</dbReference>
<dbReference type="Gene3D" id="2.30.30.60">
    <property type="match status" value="1"/>
</dbReference>
<evidence type="ECO:0000256" key="3">
    <source>
        <dbReference type="ARBA" id="ARBA00022475"/>
    </source>
</evidence>
<proteinExistence type="inferred from homology"/>
<sequence>METGTGSVIGDILLNIFFAAVIVIVGRTLVSWLVKLSRKVMVRANMDPILINFCSSIISVLLLLFVLIAALDRLGVNTTSMIAVLGAAGLAVGLALKDSLQNFAAGVMLILYRPFKIGNFVEVSGVLGIVEQITIFNTVMRTPDNREIIVPNGKIYSNTITNFSARDTRRIDMVFGIGYDDDLLKAKQIMTDIVTGHKLVLKDPAPIIRIADLGDSSITFNVWPWVNSSDLATVRADLIETIKLAFDANGISIPYPQMDIHFNNVDAANESSRDEKNQAG</sequence>
<dbReference type="InterPro" id="IPR011014">
    <property type="entry name" value="MscS_channel_TM-2"/>
</dbReference>
<evidence type="ECO:0000256" key="7">
    <source>
        <dbReference type="RuleBase" id="RU369025"/>
    </source>
</evidence>
<feature type="transmembrane region" description="Helical" evidence="7">
    <location>
        <begin position="77"/>
        <end position="96"/>
    </location>
</feature>
<dbReference type="InterPro" id="IPR023408">
    <property type="entry name" value="MscS_beta-dom_sf"/>
</dbReference>
<dbReference type="STRING" id="291169.A9E74_00895"/>
<feature type="transmembrane region" description="Helical" evidence="7">
    <location>
        <begin position="12"/>
        <end position="37"/>
    </location>
</feature>
<evidence type="ECO:0000259" key="9">
    <source>
        <dbReference type="Pfam" id="PF21082"/>
    </source>
</evidence>
<keyword evidence="6 7" id="KW-0472">Membrane</keyword>
<comment type="similarity">
    <text evidence="2 7">Belongs to the MscS (TC 1.A.23) family.</text>
</comment>
<dbReference type="PANTHER" id="PTHR30221:SF1">
    <property type="entry name" value="SMALL-CONDUCTANCE MECHANOSENSITIVE CHANNEL"/>
    <property type="match status" value="1"/>
</dbReference>
<comment type="function">
    <text evidence="7">Mechanosensitive channel that participates in the regulation of osmotic pressure changes within the cell, opening in response to stretch forces in the membrane lipid bilayer, without the need for other proteins. Contributes to normal resistance to hypoosmotic shock. Forms an ion channel of 1.0 nanosiemens conductance with a slight preference for anions.</text>
</comment>
<dbReference type="PATRIC" id="fig|291169.3.peg.899"/>
<gene>
    <name evidence="11" type="primary">mscS_3</name>
    <name evidence="11" type="ORF">A9E74_00895</name>
</gene>
<evidence type="ECO:0000256" key="6">
    <source>
        <dbReference type="ARBA" id="ARBA00023136"/>
    </source>
</evidence>
<evidence type="ECO:0000259" key="8">
    <source>
        <dbReference type="Pfam" id="PF00924"/>
    </source>
</evidence>
<keyword evidence="7" id="KW-0813">Transport</keyword>
<keyword evidence="12" id="KW-1185">Reference proteome</keyword>
<dbReference type="InterPro" id="IPR008910">
    <property type="entry name" value="MSC_TM_helix"/>
</dbReference>
<dbReference type="SUPFAM" id="SSF50182">
    <property type="entry name" value="Sm-like ribonucleoproteins"/>
    <property type="match status" value="1"/>
</dbReference>
<comment type="subcellular location">
    <subcellularLocation>
        <location evidence="7">Cell inner membrane</location>
        <topology evidence="7">Multi-pass membrane protein</topology>
    </subcellularLocation>
    <subcellularLocation>
        <location evidence="1">Cell membrane</location>
        <topology evidence="1">Multi-pass membrane protein</topology>
    </subcellularLocation>
</comment>
<keyword evidence="7" id="KW-0407">Ion channel</keyword>
<dbReference type="GO" id="GO:0005886">
    <property type="term" value="C:plasma membrane"/>
    <property type="evidence" value="ECO:0007669"/>
    <property type="project" value="UniProtKB-SubCell"/>
</dbReference>
<comment type="subunit">
    <text evidence="7">Homoheptamer.</text>
</comment>
<dbReference type="EMBL" id="MCRI01000006">
    <property type="protein sequence ID" value="ODN67361.1"/>
    <property type="molecule type" value="Genomic_DNA"/>
</dbReference>
<evidence type="ECO:0000313" key="11">
    <source>
        <dbReference type="EMBL" id="ODN67361.1"/>
    </source>
</evidence>
<evidence type="ECO:0000256" key="5">
    <source>
        <dbReference type="ARBA" id="ARBA00022989"/>
    </source>
</evidence>
<dbReference type="GO" id="GO:0008381">
    <property type="term" value="F:mechanosensitive monoatomic ion channel activity"/>
    <property type="evidence" value="ECO:0007669"/>
    <property type="project" value="InterPro"/>
</dbReference>
<keyword evidence="4 7" id="KW-0812">Transmembrane</keyword>
<dbReference type="InterPro" id="IPR049142">
    <property type="entry name" value="MS_channel_1st"/>
</dbReference>
<dbReference type="InterPro" id="IPR006685">
    <property type="entry name" value="MscS_channel_2nd"/>
</dbReference>
<dbReference type="Pfam" id="PF05552">
    <property type="entry name" value="MS_channel_1st_1"/>
    <property type="match status" value="1"/>
</dbReference>
<keyword evidence="3" id="KW-1003">Cell membrane</keyword>
<dbReference type="Proteomes" id="UP000094379">
    <property type="component" value="Unassembled WGS sequence"/>
</dbReference>
<evidence type="ECO:0000256" key="1">
    <source>
        <dbReference type="ARBA" id="ARBA00004651"/>
    </source>
</evidence>
<reference evidence="11 12" key="1">
    <citation type="submission" date="2016-07" db="EMBL/GenBank/DDBJ databases">
        <title>Draft Genome Sequence of Methylophaga muralis Bur 1.</title>
        <authorList>
            <person name="Vasilenko O.V."/>
            <person name="Doronina N.V."/>
            <person name="Shmareva M.N."/>
            <person name="Tarlachkov S.V."/>
            <person name="Mustakhimov I."/>
            <person name="Trotsenko Y.A."/>
        </authorList>
    </citation>
    <scope>NUCLEOTIDE SEQUENCE [LARGE SCALE GENOMIC DNA]</scope>
    <source>
        <strain evidence="11 12">Bur 1</strain>
    </source>
</reference>
<feature type="domain" description="Mechanosensitive ion channel MscS" evidence="8">
    <location>
        <begin position="98"/>
        <end position="164"/>
    </location>
</feature>
<feature type="domain" description="Mechanosensitive ion channel transmembrane helices 2/3" evidence="10">
    <location>
        <begin position="57"/>
        <end position="97"/>
    </location>
</feature>
<keyword evidence="7" id="KW-0997">Cell inner membrane</keyword>
<keyword evidence="5 7" id="KW-1133">Transmembrane helix</keyword>
<dbReference type="Pfam" id="PF21088">
    <property type="entry name" value="MS_channel_1st"/>
    <property type="match status" value="1"/>
</dbReference>
<dbReference type="Gene3D" id="1.10.287.1260">
    <property type="match status" value="1"/>
</dbReference>
<dbReference type="InterPro" id="IPR011066">
    <property type="entry name" value="MscS_channel_C_sf"/>
</dbReference>
<organism evidence="11 12">
    <name type="scientific">Methylophaga muralis</name>
    <dbReference type="NCBI Taxonomy" id="291169"/>
    <lineage>
        <taxon>Bacteria</taxon>
        <taxon>Pseudomonadati</taxon>
        <taxon>Pseudomonadota</taxon>
        <taxon>Gammaproteobacteria</taxon>
        <taxon>Thiotrichales</taxon>
        <taxon>Piscirickettsiaceae</taxon>
        <taxon>Methylophaga</taxon>
    </lineage>
</organism>
<protein>
    <recommendedName>
        <fullName evidence="7">Small-conductance mechanosensitive channel</fullName>
    </recommendedName>
</protein>
<evidence type="ECO:0000256" key="2">
    <source>
        <dbReference type="ARBA" id="ARBA00008017"/>
    </source>
</evidence>
<comment type="caution">
    <text evidence="11">The sequence shown here is derived from an EMBL/GenBank/DDBJ whole genome shotgun (WGS) entry which is preliminary data.</text>
</comment>
<accession>A0A1E3GVH5</accession>
<dbReference type="AlphaFoldDB" id="A0A1E3GVH5"/>
<evidence type="ECO:0000256" key="4">
    <source>
        <dbReference type="ARBA" id="ARBA00022692"/>
    </source>
</evidence>
<dbReference type="InterPro" id="IPR010920">
    <property type="entry name" value="LSM_dom_sf"/>
</dbReference>
<dbReference type="PANTHER" id="PTHR30221">
    <property type="entry name" value="SMALL-CONDUCTANCE MECHANOSENSITIVE CHANNEL"/>
    <property type="match status" value="1"/>
</dbReference>
<dbReference type="SUPFAM" id="SSF82689">
    <property type="entry name" value="Mechanosensitive channel protein MscS (YggB), C-terminal domain"/>
    <property type="match status" value="1"/>
</dbReference>
<evidence type="ECO:0000259" key="10">
    <source>
        <dbReference type="Pfam" id="PF21088"/>
    </source>
</evidence>
<evidence type="ECO:0000313" key="12">
    <source>
        <dbReference type="Proteomes" id="UP000094379"/>
    </source>
</evidence>
<feature type="transmembrane region" description="Helical" evidence="7">
    <location>
        <begin position="49"/>
        <end position="71"/>
    </location>
</feature>
<dbReference type="Pfam" id="PF21082">
    <property type="entry name" value="MS_channel_3rd"/>
    <property type="match status" value="1"/>
</dbReference>
<dbReference type="InterPro" id="IPR049278">
    <property type="entry name" value="MS_channel_C"/>
</dbReference>
<feature type="domain" description="Mechanosensitive ion channel MscS C-terminal" evidence="9">
    <location>
        <begin position="171"/>
        <end position="253"/>
    </location>
</feature>
<dbReference type="Pfam" id="PF00924">
    <property type="entry name" value="MS_channel_2nd"/>
    <property type="match status" value="1"/>
</dbReference>
<comment type="caution">
    <text evidence="7">Lacks conserved residue(s) required for the propagation of feature annotation.</text>
</comment>
<keyword evidence="7" id="KW-0406">Ion transport</keyword>
<dbReference type="RefSeq" id="WP_069295424.1">
    <property type="nucleotide sequence ID" value="NZ_MCRI01000006.1"/>
</dbReference>
<dbReference type="InterPro" id="IPR045275">
    <property type="entry name" value="MscS_archaea/bacteria_type"/>
</dbReference>